<evidence type="ECO:0000313" key="2">
    <source>
        <dbReference type="EMBL" id="GJM59798.1"/>
    </source>
</evidence>
<keyword evidence="1" id="KW-1133">Transmembrane helix</keyword>
<reference evidence="2 3" key="1">
    <citation type="submission" date="2021-12" db="EMBL/GenBank/DDBJ databases">
        <title>Genome sequencing of bacteria with rrn-lacking chromosome and rrn-plasmid.</title>
        <authorList>
            <person name="Anda M."/>
            <person name="Iwasaki W."/>
        </authorList>
    </citation>
    <scope>NUCLEOTIDE SEQUENCE [LARGE SCALE GENOMIC DNA]</scope>
    <source>
        <strain evidence="2 3">NBRC 15940</strain>
    </source>
</reference>
<feature type="transmembrane region" description="Helical" evidence="1">
    <location>
        <begin position="83"/>
        <end position="103"/>
    </location>
</feature>
<dbReference type="EMBL" id="BQKE01000001">
    <property type="protein sequence ID" value="GJM59798.1"/>
    <property type="molecule type" value="Genomic_DNA"/>
</dbReference>
<proteinExistence type="predicted"/>
<sequence>MLFKNPASVGFFYAKNYCLNHISVLDLNSKLADYKMSNRLIYSFTLFFLFAFVLPLLLAFFLIEPVEIVEASSAYEWGFFSGVVLARLVKVGLLFMAGWLMYIRIKSSDIFSTLSSKH</sequence>
<gene>
    <name evidence="2" type="ORF">PEDI_03500</name>
</gene>
<comment type="caution">
    <text evidence="2">The sequence shown here is derived from an EMBL/GenBank/DDBJ whole genome shotgun (WGS) entry which is preliminary data.</text>
</comment>
<name>A0AAN4VU66_9BACT</name>
<protein>
    <submittedName>
        <fullName evidence="2">Uncharacterized protein</fullName>
    </submittedName>
</protein>
<evidence type="ECO:0000256" key="1">
    <source>
        <dbReference type="SAM" id="Phobius"/>
    </source>
</evidence>
<dbReference type="Proteomes" id="UP001310022">
    <property type="component" value="Unassembled WGS sequence"/>
</dbReference>
<keyword evidence="3" id="KW-1185">Reference proteome</keyword>
<accession>A0AAN4VU66</accession>
<evidence type="ECO:0000313" key="3">
    <source>
        <dbReference type="Proteomes" id="UP001310022"/>
    </source>
</evidence>
<keyword evidence="1" id="KW-0812">Transmembrane</keyword>
<feature type="transmembrane region" description="Helical" evidence="1">
    <location>
        <begin position="40"/>
        <end position="63"/>
    </location>
</feature>
<organism evidence="2 3">
    <name type="scientific">Persicobacter diffluens</name>
    <dbReference type="NCBI Taxonomy" id="981"/>
    <lineage>
        <taxon>Bacteria</taxon>
        <taxon>Pseudomonadati</taxon>
        <taxon>Bacteroidota</taxon>
        <taxon>Cytophagia</taxon>
        <taxon>Cytophagales</taxon>
        <taxon>Persicobacteraceae</taxon>
        <taxon>Persicobacter</taxon>
    </lineage>
</organism>
<keyword evidence="1" id="KW-0472">Membrane</keyword>
<dbReference type="AlphaFoldDB" id="A0AAN4VU66"/>